<evidence type="ECO:0000256" key="1">
    <source>
        <dbReference type="ARBA" id="ARBA00022679"/>
    </source>
</evidence>
<keyword evidence="7" id="KW-1185">Reference proteome</keyword>
<dbReference type="GO" id="GO:0005737">
    <property type="term" value="C:cytoplasm"/>
    <property type="evidence" value="ECO:0007669"/>
    <property type="project" value="TreeGrafter"/>
</dbReference>
<gene>
    <name evidence="6" type="ORF">OSB1V03_LOCUS6799</name>
</gene>
<keyword evidence="2" id="KW-0547">Nucleotide-binding</keyword>
<dbReference type="Proteomes" id="UP000759131">
    <property type="component" value="Unassembled WGS sequence"/>
</dbReference>
<dbReference type="EMBL" id="CAJPIZ010003784">
    <property type="protein sequence ID" value="CAG2106796.1"/>
    <property type="molecule type" value="Genomic_DNA"/>
</dbReference>
<dbReference type="Gene3D" id="3.30.200.20">
    <property type="entry name" value="Phosphorylase Kinase, domain 1"/>
    <property type="match status" value="1"/>
</dbReference>
<keyword evidence="3" id="KW-0418">Kinase</keyword>
<dbReference type="GO" id="GO:0005524">
    <property type="term" value="F:ATP binding"/>
    <property type="evidence" value="ECO:0007669"/>
    <property type="project" value="UniProtKB-KW"/>
</dbReference>
<evidence type="ECO:0000256" key="3">
    <source>
        <dbReference type="ARBA" id="ARBA00022777"/>
    </source>
</evidence>
<dbReference type="PANTHER" id="PTHR11042">
    <property type="entry name" value="EUKARYOTIC TRANSLATION INITIATION FACTOR 2-ALPHA KINASE EIF2-ALPHA KINASE -RELATED"/>
    <property type="match status" value="1"/>
</dbReference>
<dbReference type="GO" id="GO:0004694">
    <property type="term" value="F:eukaryotic translation initiation factor 2alpha kinase activity"/>
    <property type="evidence" value="ECO:0007669"/>
    <property type="project" value="TreeGrafter"/>
</dbReference>
<organism evidence="6">
    <name type="scientific">Medioppia subpectinata</name>
    <dbReference type="NCBI Taxonomy" id="1979941"/>
    <lineage>
        <taxon>Eukaryota</taxon>
        <taxon>Metazoa</taxon>
        <taxon>Ecdysozoa</taxon>
        <taxon>Arthropoda</taxon>
        <taxon>Chelicerata</taxon>
        <taxon>Arachnida</taxon>
        <taxon>Acari</taxon>
        <taxon>Acariformes</taxon>
        <taxon>Sarcoptiformes</taxon>
        <taxon>Oribatida</taxon>
        <taxon>Brachypylina</taxon>
        <taxon>Oppioidea</taxon>
        <taxon>Oppiidae</taxon>
        <taxon>Medioppia</taxon>
    </lineage>
</organism>
<keyword evidence="4" id="KW-0067">ATP-binding</keyword>
<evidence type="ECO:0000313" key="6">
    <source>
        <dbReference type="EMBL" id="CAD7626366.1"/>
    </source>
</evidence>
<dbReference type="InterPro" id="IPR050339">
    <property type="entry name" value="CC_SR_Kinase"/>
</dbReference>
<dbReference type="AlphaFoldDB" id="A0A7R9KNE1"/>
<evidence type="ECO:0000256" key="4">
    <source>
        <dbReference type="ARBA" id="ARBA00022840"/>
    </source>
</evidence>
<evidence type="ECO:0000256" key="2">
    <source>
        <dbReference type="ARBA" id="ARBA00022741"/>
    </source>
</evidence>
<accession>A0A7R9KNE1</accession>
<evidence type="ECO:0000259" key="5">
    <source>
        <dbReference type="PROSITE" id="PS50011"/>
    </source>
</evidence>
<dbReference type="PROSITE" id="PS50011">
    <property type="entry name" value="PROTEIN_KINASE_DOM"/>
    <property type="match status" value="1"/>
</dbReference>
<dbReference type="InterPro" id="IPR000719">
    <property type="entry name" value="Prot_kinase_dom"/>
</dbReference>
<keyword evidence="1" id="KW-0808">Transferase</keyword>
<dbReference type="GO" id="GO:0005634">
    <property type="term" value="C:nucleus"/>
    <property type="evidence" value="ECO:0007669"/>
    <property type="project" value="TreeGrafter"/>
</dbReference>
<dbReference type="InterPro" id="IPR011009">
    <property type="entry name" value="Kinase-like_dom_sf"/>
</dbReference>
<dbReference type="SUPFAM" id="SSF56112">
    <property type="entry name" value="Protein kinase-like (PK-like)"/>
    <property type="match status" value="1"/>
</dbReference>
<dbReference type="Gene3D" id="1.10.510.10">
    <property type="entry name" value="Transferase(Phosphotransferase) domain 1"/>
    <property type="match status" value="1"/>
</dbReference>
<feature type="domain" description="Protein kinase" evidence="5">
    <location>
        <begin position="1"/>
        <end position="145"/>
    </location>
</feature>
<dbReference type="SMART" id="SM00220">
    <property type="entry name" value="S_TKc"/>
    <property type="match status" value="1"/>
</dbReference>
<dbReference type="OrthoDB" id="4062651at2759"/>
<dbReference type="PANTHER" id="PTHR11042:SF91">
    <property type="entry name" value="EUKARYOTIC TRANSLATION INITIATION FACTOR 2-ALPHA KINASE"/>
    <property type="match status" value="1"/>
</dbReference>
<name>A0A7R9KNE1_9ACAR</name>
<sequence length="145" mass="16769">MIQERNDVLINREVRILQTLNHVNVVRYHAAWREHGTPDVELDKVYIKMDYCDYNLQQVYNIITGSGSQHTQGVGTLSYKAPEVKHGGEYNHQADVFSLGIMLMQFFDVNVNKQDIHTEIKDLLTRMIAGRAIDRPSCSEIMKYN</sequence>
<proteinExistence type="predicted"/>
<reference evidence="6" key="1">
    <citation type="submission" date="2020-11" db="EMBL/GenBank/DDBJ databases">
        <authorList>
            <person name="Tran Van P."/>
        </authorList>
    </citation>
    <scope>NUCLEOTIDE SEQUENCE</scope>
</reference>
<evidence type="ECO:0000313" key="7">
    <source>
        <dbReference type="Proteomes" id="UP000759131"/>
    </source>
</evidence>
<dbReference type="EMBL" id="OC858359">
    <property type="protein sequence ID" value="CAD7626366.1"/>
    <property type="molecule type" value="Genomic_DNA"/>
</dbReference>
<protein>
    <recommendedName>
        <fullName evidence="5">Protein kinase domain-containing protein</fullName>
    </recommendedName>
</protein>